<feature type="compositionally biased region" description="Low complexity" evidence="1">
    <location>
        <begin position="1399"/>
        <end position="1416"/>
    </location>
</feature>
<feature type="compositionally biased region" description="Low complexity" evidence="1">
    <location>
        <begin position="515"/>
        <end position="526"/>
    </location>
</feature>
<feature type="compositionally biased region" description="Basic and acidic residues" evidence="1">
    <location>
        <begin position="630"/>
        <end position="640"/>
    </location>
</feature>
<comment type="caution">
    <text evidence="2">The sequence shown here is derived from an EMBL/GenBank/DDBJ whole genome shotgun (WGS) entry which is preliminary data.</text>
</comment>
<feature type="compositionally biased region" description="Basic and acidic residues" evidence="1">
    <location>
        <begin position="1419"/>
        <end position="1436"/>
    </location>
</feature>
<feature type="compositionally biased region" description="Polar residues" evidence="1">
    <location>
        <begin position="416"/>
        <end position="435"/>
    </location>
</feature>
<feature type="compositionally biased region" description="Polar residues" evidence="1">
    <location>
        <begin position="578"/>
        <end position="592"/>
    </location>
</feature>
<feature type="compositionally biased region" description="Pro residues" evidence="1">
    <location>
        <begin position="668"/>
        <end position="679"/>
    </location>
</feature>
<dbReference type="EMBL" id="SDIL01000052">
    <property type="protein sequence ID" value="RXK38168.1"/>
    <property type="molecule type" value="Genomic_DNA"/>
</dbReference>
<feature type="region of interest" description="Disordered" evidence="1">
    <location>
        <begin position="824"/>
        <end position="919"/>
    </location>
</feature>
<gene>
    <name evidence="2" type="ORF">M231_04542</name>
</gene>
<feature type="compositionally biased region" description="Low complexity" evidence="1">
    <location>
        <begin position="482"/>
        <end position="499"/>
    </location>
</feature>
<feature type="compositionally biased region" description="Polar residues" evidence="1">
    <location>
        <begin position="267"/>
        <end position="276"/>
    </location>
</feature>
<dbReference type="InParanoid" id="A0A4Q1BK76"/>
<evidence type="ECO:0000256" key="1">
    <source>
        <dbReference type="SAM" id="MobiDB-lite"/>
    </source>
</evidence>
<feature type="compositionally biased region" description="Polar residues" evidence="1">
    <location>
        <begin position="647"/>
        <end position="663"/>
    </location>
</feature>
<feature type="compositionally biased region" description="Pro residues" evidence="1">
    <location>
        <begin position="538"/>
        <end position="556"/>
    </location>
</feature>
<sequence>MSSSELRKVQLEPRNPAGSSTKNAKGDDEVGEVTEESDLEGSDSEPESDATEVDESLAEFDVDAIKYAQYRDTRRTRVRGDVQWYYGVMWKGYLKTMSDTEEPLSGFGVEPDGRIPLVEEFWAAVGRKIPPGRKEPPGKLKKGSTVGELVEAPKWILKKWLHDAHPRRDYNVYKRRRLKELEGLPITKADSDYYARKKRLAAKAKAKVKSKERTEATPGAGTGTDDHTTQPYPSPVSSVSSILVSDDEESAGTSTQVNSKKTKRTESVSGKSNISQEKPEGSRKKQKVSEGKSKDQKISEGKGRDKKESRIINSKMKEGKSNRLVSVGKLKKRMVEEKDEEQDEDVQMIPSFGTPVPGIFDASSPVASLRPQPTPVPLLVPQESTKKSTSKSRDHTPSVGNANAPEPSVVEPNTPADLSSQMQLDKPSEATSRMQVEQVATEAPSANLDTIATSPPDVPMPQYEPEVTTRFAQSPEPISTAAVRSRSPSLPVSSAQSMSIDHSDSDDATNIPAGPSTTDVVVSTTAPPAPTPVTQEKPPSPPAPPSSPPPAPPPIEAPSATAQNQVPNGVSTKPAGSETPSQPVARTQTSDPSFKFQPVTLPKGPVPISQRPRYQQPRLTRDASPTLLDKTLHQIDRKASTDAPKSPTVTNANTKSPTIPKTVNPNIRPGPPPIRPPTIPNRSSSFVPRQPAAHQPPVGPSATTRPPVGPQVSGPRPEAPWAARQWANRPPSWVDQQPVSAPGGGYRQGASLPSQQDVTRQRIPGPIHIPPGPSMGGFVQHGGVSPYGHPPVGGMSPYVPPPGHMSPYAPPPPGNLSPYVPGGVSPYAPNTSQRPPGGLSPNMPYGGVSPNHIPPSFPGAMSPPFNPGNMSPPYQNPVRVYDQSRDPRKRPLPQHQGSGSATPAQGDLSPLDSRGTSDTVSRRVETLAYARMAFQGDKPSEDVFFDTSILRGSAHWESFFKHMVGKKSDLIFEEMDGKYLEAAFGSGAKMLQWAKLSRTEPQSKGGGSKNAWEEVKVKAEQMEKIWVTYTEAPTPDSIVSNHIALVIVGGSRMHFNSLGYGPWQGTKIGLCLVLLALPPLSSSSTSPMIPNPARPLHPNMPSPLMTPPSLPAPLLLSYGIPQEFLASLRGRVSVKYPGREGDLDVLYDTLIDGFKQNQASPLNSSESPPDVLIIGNHRISRTLRSSTLKTCIPRRTLIYSMGPALQLHPSLWTLRPIWTTGGLVTFSPTLILRSPTKFAEIMEMINASSYPRTPSLTPVPRSTRERDHSRSFKTSTRSERSGRSDQSDKSVDYERMKREEDIGWGAYLIPSVIEWTQSSWKEKIRCPDPVKAFDTLTNFLLGPNSSLAINVAPPSGILGDCPSWVEWTHEVSIANSFEKKHDLCDGVRSGSESFLKNLSNGSSNVTTNNGSPTVTTANKAREGKESDEVINQENDKVMEQVREQGDGKDEEKSKGKDQKNEKLVLVDIELEQIKDLIKMRSQPWVVPYRRYLYVGEVSLDKSTRDMYRGMIEFVAADDFAAIFSGAV</sequence>
<feature type="region of interest" description="Disordered" evidence="1">
    <location>
        <begin position="204"/>
        <end position="758"/>
    </location>
</feature>
<feature type="region of interest" description="Disordered" evidence="1">
    <location>
        <begin position="1398"/>
        <end position="1436"/>
    </location>
</feature>
<feature type="compositionally biased region" description="Acidic residues" evidence="1">
    <location>
        <begin position="29"/>
        <end position="56"/>
    </location>
</feature>
<keyword evidence="3" id="KW-1185">Reference proteome</keyword>
<feature type="region of interest" description="Disordered" evidence="1">
    <location>
        <begin position="1252"/>
        <end position="1293"/>
    </location>
</feature>
<dbReference type="STRING" id="5217.A0A4Q1BK76"/>
<protein>
    <submittedName>
        <fullName evidence="2">Uncharacterized protein</fullName>
    </submittedName>
</protein>
<name>A0A4Q1BK76_TREME</name>
<feature type="compositionally biased region" description="Basic and acidic residues" evidence="1">
    <location>
        <begin position="1"/>
        <end position="11"/>
    </location>
</feature>
<feature type="region of interest" description="Disordered" evidence="1">
    <location>
        <begin position="1"/>
        <end position="56"/>
    </location>
</feature>
<dbReference type="OrthoDB" id="433924at2759"/>
<dbReference type="Proteomes" id="UP000289152">
    <property type="component" value="Unassembled WGS sequence"/>
</dbReference>
<evidence type="ECO:0000313" key="2">
    <source>
        <dbReference type="EMBL" id="RXK38168.1"/>
    </source>
</evidence>
<feature type="compositionally biased region" description="Acidic residues" evidence="1">
    <location>
        <begin position="337"/>
        <end position="346"/>
    </location>
</feature>
<reference evidence="2 3" key="1">
    <citation type="submission" date="2016-06" db="EMBL/GenBank/DDBJ databases">
        <title>Evolution of pathogenesis and genome organization in the Tremellales.</title>
        <authorList>
            <person name="Cuomo C."/>
            <person name="Litvintseva A."/>
            <person name="Heitman J."/>
            <person name="Chen Y."/>
            <person name="Sun S."/>
            <person name="Springer D."/>
            <person name="Dromer F."/>
            <person name="Young S."/>
            <person name="Zeng Q."/>
            <person name="Chapman S."/>
            <person name="Gujja S."/>
            <person name="Saif S."/>
            <person name="Birren B."/>
        </authorList>
    </citation>
    <scope>NUCLEOTIDE SEQUENCE [LARGE SCALE GENOMIC DNA]</scope>
    <source>
        <strain evidence="2 3">ATCC 28783</strain>
    </source>
</reference>
<accession>A0A4Q1BK76</accession>
<proteinExistence type="predicted"/>
<organism evidence="2 3">
    <name type="scientific">Tremella mesenterica</name>
    <name type="common">Jelly fungus</name>
    <dbReference type="NCBI Taxonomy" id="5217"/>
    <lineage>
        <taxon>Eukaryota</taxon>
        <taxon>Fungi</taxon>
        <taxon>Dikarya</taxon>
        <taxon>Basidiomycota</taxon>
        <taxon>Agaricomycotina</taxon>
        <taxon>Tremellomycetes</taxon>
        <taxon>Tremellales</taxon>
        <taxon>Tremellaceae</taxon>
        <taxon>Tremella</taxon>
    </lineage>
</organism>
<feature type="compositionally biased region" description="Polar residues" evidence="1">
    <location>
        <begin position="561"/>
        <end position="571"/>
    </location>
</feature>
<feature type="compositionally biased region" description="Basic and acidic residues" evidence="1">
    <location>
        <begin position="277"/>
        <end position="321"/>
    </location>
</feature>
<evidence type="ECO:0000313" key="3">
    <source>
        <dbReference type="Proteomes" id="UP000289152"/>
    </source>
</evidence>
<feature type="compositionally biased region" description="Low complexity" evidence="1">
    <location>
        <begin position="235"/>
        <end position="244"/>
    </location>
</feature>
<feature type="compositionally biased region" description="Basic and acidic residues" evidence="1">
    <location>
        <begin position="1262"/>
        <end position="1293"/>
    </location>
</feature>